<dbReference type="GeneID" id="30991848"/>
<keyword evidence="6" id="KW-1185">Reference proteome</keyword>
<dbReference type="OMA" id="FAPAECL"/>
<dbReference type="OrthoDB" id="196165at2759"/>
<name>A0A1E4RTJ3_CYBJN</name>
<dbReference type="AlphaFoldDB" id="A0A1E4RTJ3"/>
<evidence type="ECO:0000259" key="4">
    <source>
        <dbReference type="PROSITE" id="PS50002"/>
    </source>
</evidence>
<evidence type="ECO:0000256" key="2">
    <source>
        <dbReference type="PROSITE-ProRule" id="PRU00192"/>
    </source>
</evidence>
<dbReference type="Proteomes" id="UP000094389">
    <property type="component" value="Unassembled WGS sequence"/>
</dbReference>
<dbReference type="GO" id="GO:0051286">
    <property type="term" value="C:cell tip"/>
    <property type="evidence" value="ECO:0007669"/>
    <property type="project" value="TreeGrafter"/>
</dbReference>
<dbReference type="EMBL" id="KV453961">
    <property type="protein sequence ID" value="ODV70614.1"/>
    <property type="molecule type" value="Genomic_DNA"/>
</dbReference>
<reference evidence="5 6" key="1">
    <citation type="journal article" date="2016" name="Proc. Natl. Acad. Sci. U.S.A.">
        <title>Comparative genomics of biotechnologically important yeasts.</title>
        <authorList>
            <person name="Riley R."/>
            <person name="Haridas S."/>
            <person name="Wolfe K.H."/>
            <person name="Lopes M.R."/>
            <person name="Hittinger C.T."/>
            <person name="Goeker M."/>
            <person name="Salamov A.A."/>
            <person name="Wisecaver J.H."/>
            <person name="Long T.M."/>
            <person name="Calvey C.H."/>
            <person name="Aerts A.L."/>
            <person name="Barry K.W."/>
            <person name="Choi C."/>
            <person name="Clum A."/>
            <person name="Coughlan A.Y."/>
            <person name="Deshpande S."/>
            <person name="Douglass A.P."/>
            <person name="Hanson S.J."/>
            <person name="Klenk H.-P."/>
            <person name="LaButti K.M."/>
            <person name="Lapidus A."/>
            <person name="Lindquist E.A."/>
            <person name="Lipzen A.M."/>
            <person name="Meier-Kolthoff J.P."/>
            <person name="Ohm R.A."/>
            <person name="Otillar R.P."/>
            <person name="Pangilinan J.L."/>
            <person name="Peng Y."/>
            <person name="Rokas A."/>
            <person name="Rosa C.A."/>
            <person name="Scheuner C."/>
            <person name="Sibirny A.A."/>
            <person name="Slot J.C."/>
            <person name="Stielow J.B."/>
            <person name="Sun H."/>
            <person name="Kurtzman C.P."/>
            <person name="Blackwell M."/>
            <person name="Grigoriev I.V."/>
            <person name="Jeffries T.W."/>
        </authorList>
    </citation>
    <scope>NUCLEOTIDE SEQUENCE [LARGE SCALE GENOMIC DNA]</scope>
    <source>
        <strain evidence="6">ATCC 18201 / CBS 1600 / BCRC 20928 / JCM 3617 / NBRC 0987 / NRRL Y-1542</strain>
    </source>
</reference>
<dbReference type="InterPro" id="IPR001452">
    <property type="entry name" value="SH3_domain"/>
</dbReference>
<protein>
    <recommendedName>
        <fullName evidence="4">SH3 domain-containing protein</fullName>
    </recommendedName>
</protein>
<dbReference type="STRING" id="983966.A0A1E4RTJ3"/>
<feature type="region of interest" description="Disordered" evidence="3">
    <location>
        <begin position="21"/>
        <end position="51"/>
    </location>
</feature>
<dbReference type="Gene3D" id="2.30.30.40">
    <property type="entry name" value="SH3 Domains"/>
    <property type="match status" value="1"/>
</dbReference>
<organism evidence="5 6">
    <name type="scientific">Cyberlindnera jadinii (strain ATCC 18201 / CBS 1600 / BCRC 20928 / JCM 3617 / NBRC 0987 / NRRL Y-1542)</name>
    <name type="common">Torula yeast</name>
    <name type="synonym">Candida utilis</name>
    <dbReference type="NCBI Taxonomy" id="983966"/>
    <lineage>
        <taxon>Eukaryota</taxon>
        <taxon>Fungi</taxon>
        <taxon>Dikarya</taxon>
        <taxon>Ascomycota</taxon>
        <taxon>Saccharomycotina</taxon>
        <taxon>Saccharomycetes</taxon>
        <taxon>Phaffomycetales</taxon>
        <taxon>Phaffomycetaceae</taxon>
        <taxon>Cyberlindnera</taxon>
    </lineage>
</organism>
<dbReference type="RefSeq" id="XP_020067653.1">
    <property type="nucleotide sequence ID" value="XM_020217452.1"/>
</dbReference>
<feature type="domain" description="SH3" evidence="4">
    <location>
        <begin position="88"/>
        <end position="149"/>
    </location>
</feature>
<dbReference type="PROSITE" id="PS50002">
    <property type="entry name" value="SH3"/>
    <property type="match status" value="1"/>
</dbReference>
<evidence type="ECO:0000256" key="1">
    <source>
        <dbReference type="ARBA" id="ARBA00022443"/>
    </source>
</evidence>
<dbReference type="SUPFAM" id="SSF50044">
    <property type="entry name" value="SH3-domain"/>
    <property type="match status" value="1"/>
</dbReference>
<proteinExistence type="predicted"/>
<keyword evidence="1 2" id="KW-0728">SH3 domain</keyword>
<dbReference type="GO" id="GO:0015630">
    <property type="term" value="C:microtubule cytoskeleton"/>
    <property type="evidence" value="ECO:0007669"/>
    <property type="project" value="TreeGrafter"/>
</dbReference>
<dbReference type="PANTHER" id="PTHR47775:SF1">
    <property type="entry name" value="BUD SITE SELECTION PROTEIN 14"/>
    <property type="match status" value="1"/>
</dbReference>
<dbReference type="GO" id="GO:0030950">
    <property type="term" value="P:establishment or maintenance of actin cytoskeleton polarity"/>
    <property type="evidence" value="ECO:0007669"/>
    <property type="project" value="TreeGrafter"/>
</dbReference>
<feature type="compositionally biased region" description="Low complexity" evidence="3">
    <location>
        <begin position="30"/>
        <end position="43"/>
    </location>
</feature>
<dbReference type="PANTHER" id="PTHR47775">
    <property type="entry name" value="BUD SITE SELECTION PROTEIN 14"/>
    <property type="match status" value="1"/>
</dbReference>
<evidence type="ECO:0000313" key="6">
    <source>
        <dbReference type="Proteomes" id="UP000094389"/>
    </source>
</evidence>
<evidence type="ECO:0000256" key="3">
    <source>
        <dbReference type="SAM" id="MobiDB-lite"/>
    </source>
</evidence>
<feature type="compositionally biased region" description="Low complexity" evidence="3">
    <location>
        <begin position="288"/>
        <end position="300"/>
    </location>
</feature>
<dbReference type="InterPro" id="IPR036028">
    <property type="entry name" value="SH3-like_dom_sf"/>
</dbReference>
<dbReference type="Pfam" id="PF00018">
    <property type="entry name" value="SH3_1"/>
    <property type="match status" value="1"/>
</dbReference>
<evidence type="ECO:0000313" key="5">
    <source>
        <dbReference type="EMBL" id="ODV70614.1"/>
    </source>
</evidence>
<sequence>MSAEALHALLTTRADLLKDDTLTEKKRVPSTGSSVSGSEGSVVITRENGKPQDQMLKIRTKNLSLDNNEEDDFNDYVIEDPLPPPKELHPDKLYALYAFKGDDPSHCELERDDAVVLLNDQDSYWWLVRKEKDSSIGFAPAECLETYDERLARLNCWKNEEMERSSKETLQIFMDRSMDRSRNKSVTFSEEVTVTEREPYPEEEEELSDASIDELISVKDDGHFGILPTDLERDEAFIETNSDALGSDFVVPPLVLKKNQNKKLSDGFDPEIESPLSQPQAFFINSNGSGSIGTYSPSSSEMDSPGDTPNLNKYARKSVPDSPEDYERRGNIPQSRRTRDIAKSMQMLDDLINEEMETTRASGSSTEEEEDVTITTDYNHNRLSPPIELKNTKTKNLSMLTNSTNSNSNVSLGCTRSDSTASSSLEVLQVPKLHEQVPETIPINPQVEEMFRLPFGKMDELSQKLKALHMELS</sequence>
<dbReference type="InterPro" id="IPR053039">
    <property type="entry name" value="Polarity_Bud-Selection_Reg"/>
</dbReference>
<feature type="region of interest" description="Disordered" evidence="3">
    <location>
        <begin position="287"/>
        <end position="337"/>
    </location>
</feature>
<dbReference type="SMART" id="SM00326">
    <property type="entry name" value="SH3"/>
    <property type="match status" value="1"/>
</dbReference>
<gene>
    <name evidence="5" type="ORF">CYBJADRAFT_192630</name>
</gene>
<accession>A0A1E4RTJ3</accession>
<dbReference type="GO" id="GO:0008104">
    <property type="term" value="P:intracellular protein localization"/>
    <property type="evidence" value="ECO:0007669"/>
    <property type="project" value="TreeGrafter"/>
</dbReference>